<reference evidence="2 3" key="1">
    <citation type="submission" date="2019-07" db="EMBL/GenBank/DDBJ databases">
        <title>The draft genome sequence of Aquimarina algiphila M91.</title>
        <authorList>
            <person name="Meng X."/>
        </authorList>
    </citation>
    <scope>NUCLEOTIDE SEQUENCE [LARGE SCALE GENOMIC DNA]</scope>
    <source>
        <strain evidence="2 3">M91</strain>
    </source>
</reference>
<keyword evidence="3" id="KW-1185">Reference proteome</keyword>
<evidence type="ECO:0000256" key="1">
    <source>
        <dbReference type="SAM" id="Phobius"/>
    </source>
</evidence>
<organism evidence="2 3">
    <name type="scientific">Aquimarina algiphila</name>
    <dbReference type="NCBI Taxonomy" id="2047982"/>
    <lineage>
        <taxon>Bacteria</taxon>
        <taxon>Pseudomonadati</taxon>
        <taxon>Bacteroidota</taxon>
        <taxon>Flavobacteriia</taxon>
        <taxon>Flavobacteriales</taxon>
        <taxon>Flavobacteriaceae</taxon>
        <taxon>Aquimarina</taxon>
    </lineage>
</organism>
<dbReference type="RefSeq" id="WP_143915234.1">
    <property type="nucleotide sequence ID" value="NZ_CANMXV010000003.1"/>
</dbReference>
<accession>A0A554VRM9</accession>
<feature type="transmembrane region" description="Helical" evidence="1">
    <location>
        <begin position="119"/>
        <end position="138"/>
    </location>
</feature>
<keyword evidence="1" id="KW-0472">Membrane</keyword>
<keyword evidence="1" id="KW-1133">Transmembrane helix</keyword>
<proteinExistence type="predicted"/>
<protein>
    <submittedName>
        <fullName evidence="2">Uncharacterized protein</fullName>
    </submittedName>
</protein>
<evidence type="ECO:0000313" key="2">
    <source>
        <dbReference type="EMBL" id="TSE11310.1"/>
    </source>
</evidence>
<gene>
    <name evidence="2" type="ORF">FOF46_01385</name>
</gene>
<sequence length="145" mass="16904">MNEQEIRELYKKTPPSLLLDYLVQEIMQGQELISGIEQTADRIKNSQEYMHYLEDTYEIAIEKANTIINTSMKRGSLLKEVLIKFFIGVGLFIIIDLALTLDLLFFKAVPTKTIAILRTYDFSLFMIFVLSLSIYVRIKMKKIKK</sequence>
<keyword evidence="1" id="KW-0812">Transmembrane</keyword>
<dbReference type="Proteomes" id="UP000318833">
    <property type="component" value="Unassembled WGS sequence"/>
</dbReference>
<evidence type="ECO:0000313" key="3">
    <source>
        <dbReference type="Proteomes" id="UP000318833"/>
    </source>
</evidence>
<dbReference type="EMBL" id="VLNR01000002">
    <property type="protein sequence ID" value="TSE11310.1"/>
    <property type="molecule type" value="Genomic_DNA"/>
</dbReference>
<feature type="transmembrane region" description="Helical" evidence="1">
    <location>
        <begin position="81"/>
        <end position="99"/>
    </location>
</feature>
<comment type="caution">
    <text evidence="2">The sequence shown here is derived from an EMBL/GenBank/DDBJ whole genome shotgun (WGS) entry which is preliminary data.</text>
</comment>
<dbReference type="AlphaFoldDB" id="A0A554VRM9"/>
<name>A0A554VRM9_9FLAO</name>